<dbReference type="Proteomes" id="UP001219630">
    <property type="component" value="Chromosome"/>
</dbReference>
<dbReference type="PANTHER" id="PTHR43877">
    <property type="entry name" value="AMINOALKYLPHOSPHONATE N-ACETYLTRANSFERASE-RELATED-RELATED"/>
    <property type="match status" value="1"/>
</dbReference>
<accession>A0ABY8G397</accession>
<protein>
    <submittedName>
        <fullName evidence="4">GNAT family N-acetyltransferase</fullName>
    </submittedName>
</protein>
<dbReference type="InterPro" id="IPR016181">
    <property type="entry name" value="Acyl_CoA_acyltransferase"/>
</dbReference>
<name>A0ABY8G397_9GAMM</name>
<evidence type="ECO:0000313" key="4">
    <source>
        <dbReference type="EMBL" id="WFN54389.1"/>
    </source>
</evidence>
<keyword evidence="2" id="KW-0012">Acyltransferase</keyword>
<dbReference type="InterPro" id="IPR050832">
    <property type="entry name" value="Bact_Acetyltransf"/>
</dbReference>
<evidence type="ECO:0000313" key="5">
    <source>
        <dbReference type="Proteomes" id="UP001219630"/>
    </source>
</evidence>
<evidence type="ECO:0000256" key="2">
    <source>
        <dbReference type="ARBA" id="ARBA00023315"/>
    </source>
</evidence>
<dbReference type="PANTHER" id="PTHR43877:SF2">
    <property type="entry name" value="AMINOALKYLPHOSPHONATE N-ACETYLTRANSFERASE-RELATED"/>
    <property type="match status" value="1"/>
</dbReference>
<dbReference type="SUPFAM" id="SSF55729">
    <property type="entry name" value="Acyl-CoA N-acyltransferases (Nat)"/>
    <property type="match status" value="1"/>
</dbReference>
<organism evidence="4 5">
    <name type="scientific">Dickeya lacustris</name>
    <dbReference type="NCBI Taxonomy" id="2259638"/>
    <lineage>
        <taxon>Bacteria</taxon>
        <taxon>Pseudomonadati</taxon>
        <taxon>Pseudomonadota</taxon>
        <taxon>Gammaproteobacteria</taxon>
        <taxon>Enterobacterales</taxon>
        <taxon>Pectobacteriaceae</taxon>
        <taxon>Dickeya</taxon>
    </lineage>
</organism>
<dbReference type="InterPro" id="IPR000182">
    <property type="entry name" value="GNAT_dom"/>
</dbReference>
<evidence type="ECO:0000256" key="1">
    <source>
        <dbReference type="ARBA" id="ARBA00022679"/>
    </source>
</evidence>
<dbReference type="PROSITE" id="PS51186">
    <property type="entry name" value="GNAT"/>
    <property type="match status" value="1"/>
</dbReference>
<feature type="domain" description="N-acetyltransferase" evidence="3">
    <location>
        <begin position="2"/>
        <end position="151"/>
    </location>
</feature>
<dbReference type="RefSeq" id="WP_125261286.1">
    <property type="nucleotide sequence ID" value="NZ_CP114280.1"/>
</dbReference>
<gene>
    <name evidence="4" type="ORF">O1Q98_11900</name>
</gene>
<reference evidence="4 5" key="1">
    <citation type="submission" date="2022-12" db="EMBL/GenBank/DDBJ databases">
        <title>Complete genome sequencing of Dickeya lacustris type strain LMG30899.</title>
        <authorList>
            <person name="Dobhal S."/>
            <person name="Arizala D."/>
            <person name="Arif M."/>
        </authorList>
    </citation>
    <scope>NUCLEOTIDE SEQUENCE [LARGE SCALE GENOMIC DNA]</scope>
    <source>
        <strain evidence="4 5">LMG30899</strain>
    </source>
</reference>
<sequence length="151" mass="17409">MYHIREANIDDAETITRLLDGLGYPDTSRFIMDKISLLINHPDGRLLVFVEEGIVKGVISLHFIPQLALPGDFCRISYFAVDSADRGKGVGKTLEEYAIKIATERGCDRVEVHCHSRRTDAHRFYYRQGYSESPKYLFKLIRKKDDHYQKG</sequence>
<dbReference type="CDD" id="cd04301">
    <property type="entry name" value="NAT_SF"/>
    <property type="match status" value="1"/>
</dbReference>
<keyword evidence="5" id="KW-1185">Reference proteome</keyword>
<dbReference type="Pfam" id="PF00583">
    <property type="entry name" value="Acetyltransf_1"/>
    <property type="match status" value="1"/>
</dbReference>
<dbReference type="Gene3D" id="3.40.630.30">
    <property type="match status" value="1"/>
</dbReference>
<dbReference type="EMBL" id="CP114280">
    <property type="protein sequence ID" value="WFN54389.1"/>
    <property type="molecule type" value="Genomic_DNA"/>
</dbReference>
<proteinExistence type="predicted"/>
<keyword evidence="1" id="KW-0808">Transferase</keyword>
<evidence type="ECO:0000259" key="3">
    <source>
        <dbReference type="PROSITE" id="PS51186"/>
    </source>
</evidence>